<feature type="compositionally biased region" description="Acidic residues" evidence="7">
    <location>
        <begin position="418"/>
        <end position="428"/>
    </location>
</feature>
<dbReference type="Pfam" id="PF10447">
    <property type="entry name" value="EXOSC1"/>
    <property type="match status" value="1"/>
</dbReference>
<feature type="region of interest" description="Disordered" evidence="7">
    <location>
        <begin position="454"/>
        <end position="520"/>
    </location>
</feature>
<feature type="region of interest" description="Disordered" evidence="7">
    <location>
        <begin position="374"/>
        <end position="440"/>
    </location>
</feature>
<dbReference type="GO" id="GO:0000776">
    <property type="term" value="C:kinetochore"/>
    <property type="evidence" value="ECO:0007669"/>
    <property type="project" value="TreeGrafter"/>
</dbReference>
<dbReference type="PANTHER" id="PTHR10921">
    <property type="entry name" value="NUCLEAR DISTRIBUTION PROTEIN NUDE HOMOLOG 1"/>
    <property type="match status" value="1"/>
</dbReference>
<feature type="compositionally biased region" description="Basic and acidic residues" evidence="7">
    <location>
        <begin position="587"/>
        <end position="603"/>
    </location>
</feature>
<feature type="compositionally biased region" description="Polar residues" evidence="7">
    <location>
        <begin position="547"/>
        <end position="570"/>
    </location>
</feature>
<dbReference type="Gene3D" id="2.40.50.140">
    <property type="entry name" value="Nucleic acid-binding proteins"/>
    <property type="match status" value="1"/>
</dbReference>
<dbReference type="GO" id="GO:0007059">
    <property type="term" value="P:chromosome segregation"/>
    <property type="evidence" value="ECO:0007669"/>
    <property type="project" value="TreeGrafter"/>
</dbReference>
<protein>
    <submittedName>
        <fullName evidence="10">NADH:ubiquinone oxidoreductase</fullName>
    </submittedName>
</protein>
<evidence type="ECO:0000256" key="1">
    <source>
        <dbReference type="ARBA" id="ARBA00004245"/>
    </source>
</evidence>
<sequence>MSDTMLPGQPIPLPAGPTPQLGRGIYVKNSSVRASLVGAPKHEGSVRAMLCVFSYIALKAFSQTLAISRVRPNPPSPNSVVLGSITRLSPTQALLSITVVDGVPLPPGEEFTGVIRSQDVRATEKDKVKIGDCFRGGDVVRGLVISLGDARSYFVTTARNDLGVIFATSEAGETRLYCCLVTSIEFGNQIGATMEPVSWQLLIFDRLAGKVADMLTETRAELDDFHTASKELEAELESELARTEKAQQELKIKVARAEGEKEEWKSKFMSLQTTHNSTTTSLQRELDKLRQDHQKLKIQFRELEMGNDDLERTERAVSSSLADVEAKYSRALEEKILLEHELMDKANLEEQIQRLKDELRDANEEISILKDQLSTRSTNSSNSSLNTKSLPQLSSVSSEDDLLHTPAPSDLQLSELEASTDDTQESSPEDLTPKKPTYTTRNAGQSALLQHAGFQPGKSAVSTPPGNSGIPRSNTLPSMYSSSPRSPMTPVTRPNITRHASTASHDSTASTTTSKSKGVQMVSEMRARVKNLEQKIHTRVPRLRLGSMTNRSPATNGTSSPFSPTQSTMNKPILGRSSWDKQLTSRRSNDTKRSTDSESEKGKRTPNGTGGDSSGWVLIMEDSPSPPRDRRRVSSPSRPRSFNAGASTSSASTASSPTPESSRPSSLFQSTAGTGLRRPQSRLSGGSTTTASSIPTPTSRPATPTFLPLPSGGLPGGKRSTGPGVTSYLSQPKRSSLGASTTTPPGYHRDRPVTLPAPGRRSASPNKALPHLPNGHENVTLRTSRLPPSSSSSSVLSKSRIGRPSGGRRSSADGSGGDPISRPRSGSAAGP</sequence>
<dbReference type="GO" id="GO:0000178">
    <property type="term" value="C:exosome (RNase complex)"/>
    <property type="evidence" value="ECO:0007669"/>
    <property type="project" value="InterPro"/>
</dbReference>
<dbReference type="InterPro" id="IPR012340">
    <property type="entry name" value="NA-bd_OB-fold"/>
</dbReference>
<gene>
    <name evidence="10" type="primary">NDE1_2</name>
    <name evidence="10" type="ORF">VNI00_001482</name>
</gene>
<evidence type="ECO:0000256" key="7">
    <source>
        <dbReference type="SAM" id="MobiDB-lite"/>
    </source>
</evidence>
<evidence type="ECO:0000313" key="10">
    <source>
        <dbReference type="EMBL" id="KAK7058858.1"/>
    </source>
</evidence>
<dbReference type="InterPro" id="IPR006964">
    <property type="entry name" value="NUDE_dom"/>
</dbReference>
<evidence type="ECO:0000313" key="11">
    <source>
        <dbReference type="Proteomes" id="UP001383192"/>
    </source>
</evidence>
<evidence type="ECO:0000256" key="6">
    <source>
        <dbReference type="ARBA" id="ARBA00023212"/>
    </source>
</evidence>
<evidence type="ECO:0000259" key="9">
    <source>
        <dbReference type="Pfam" id="PF10447"/>
    </source>
</evidence>
<comment type="similarity">
    <text evidence="2">Belongs to the nudE family.</text>
</comment>
<keyword evidence="4" id="KW-0493">Microtubule</keyword>
<dbReference type="EMBL" id="JAYKXP010000004">
    <property type="protein sequence ID" value="KAK7058858.1"/>
    <property type="molecule type" value="Genomic_DNA"/>
</dbReference>
<dbReference type="GO" id="GO:0005871">
    <property type="term" value="C:kinesin complex"/>
    <property type="evidence" value="ECO:0007669"/>
    <property type="project" value="TreeGrafter"/>
</dbReference>
<feature type="compositionally biased region" description="Low complexity" evidence="7">
    <location>
        <begin position="477"/>
        <end position="490"/>
    </location>
</feature>
<dbReference type="GO" id="GO:0047496">
    <property type="term" value="P:vesicle transport along microtubule"/>
    <property type="evidence" value="ECO:0007669"/>
    <property type="project" value="TreeGrafter"/>
</dbReference>
<evidence type="ECO:0000259" key="8">
    <source>
        <dbReference type="Pfam" id="PF04880"/>
    </source>
</evidence>
<dbReference type="GO" id="GO:0007020">
    <property type="term" value="P:microtubule nucleation"/>
    <property type="evidence" value="ECO:0007669"/>
    <property type="project" value="TreeGrafter"/>
</dbReference>
<dbReference type="InterPro" id="IPR033494">
    <property type="entry name" value="NUDE"/>
</dbReference>
<accession>A0AAW0E0R8</accession>
<reference evidence="10 11" key="1">
    <citation type="submission" date="2024-01" db="EMBL/GenBank/DDBJ databases">
        <title>A draft genome for a cacao thread blight-causing isolate of Paramarasmius palmivorus.</title>
        <authorList>
            <person name="Baruah I.K."/>
            <person name="Bukari Y."/>
            <person name="Amoako-Attah I."/>
            <person name="Meinhardt L.W."/>
            <person name="Bailey B.A."/>
            <person name="Cohen S.P."/>
        </authorList>
    </citation>
    <scope>NUCLEOTIDE SEQUENCE [LARGE SCALE GENOMIC DNA]</scope>
    <source>
        <strain evidence="10 11">GH-12</strain>
    </source>
</reference>
<evidence type="ECO:0000256" key="3">
    <source>
        <dbReference type="ARBA" id="ARBA00022490"/>
    </source>
</evidence>
<dbReference type="Gene3D" id="6.10.250.1080">
    <property type="match status" value="1"/>
</dbReference>
<name>A0AAW0E0R8_9AGAR</name>
<dbReference type="SUPFAM" id="SSF50249">
    <property type="entry name" value="Nucleic acid-binding proteins"/>
    <property type="match status" value="1"/>
</dbReference>
<feature type="compositionally biased region" description="Low complexity" evidence="7">
    <location>
        <begin position="784"/>
        <end position="813"/>
    </location>
</feature>
<dbReference type="PANTHER" id="PTHR10921:SF1">
    <property type="entry name" value="NUCLEAR DISTRIBUTION PROTEIN NUDE HOMOLOG"/>
    <property type="match status" value="1"/>
</dbReference>
<feature type="domain" description="NUDE" evidence="8">
    <location>
        <begin position="320"/>
        <end position="436"/>
    </location>
</feature>
<feature type="region of interest" description="Disordered" evidence="7">
    <location>
        <begin position="533"/>
        <end position="831"/>
    </location>
</feature>
<comment type="subcellular location">
    <subcellularLocation>
        <location evidence="1">Cytoplasm</location>
        <location evidence="1">Cytoskeleton</location>
    </subcellularLocation>
</comment>
<feature type="domain" description="Exosome complex component CSL4 C-terminal" evidence="9">
    <location>
        <begin position="108"/>
        <end position="147"/>
    </location>
</feature>
<dbReference type="GO" id="GO:0051642">
    <property type="term" value="P:centrosome localization"/>
    <property type="evidence" value="ECO:0007669"/>
    <property type="project" value="TreeGrafter"/>
</dbReference>
<proteinExistence type="inferred from homology"/>
<dbReference type="GO" id="GO:0003723">
    <property type="term" value="F:RNA binding"/>
    <property type="evidence" value="ECO:0007669"/>
    <property type="project" value="InterPro"/>
</dbReference>
<dbReference type="GO" id="GO:0008017">
    <property type="term" value="F:microtubule binding"/>
    <property type="evidence" value="ECO:0007669"/>
    <property type="project" value="InterPro"/>
</dbReference>
<feature type="compositionally biased region" description="Low complexity" evidence="7">
    <location>
        <begin position="374"/>
        <end position="390"/>
    </location>
</feature>
<feature type="compositionally biased region" description="Low complexity" evidence="7">
    <location>
        <begin position="497"/>
        <end position="517"/>
    </location>
</feature>
<keyword evidence="6" id="KW-0206">Cytoskeleton</keyword>
<evidence type="ECO:0000256" key="2">
    <source>
        <dbReference type="ARBA" id="ARBA00007429"/>
    </source>
</evidence>
<feature type="compositionally biased region" description="Low complexity" evidence="7">
    <location>
        <begin position="687"/>
        <end position="712"/>
    </location>
</feature>
<feature type="compositionally biased region" description="Polar residues" evidence="7">
    <location>
        <begin position="723"/>
        <end position="744"/>
    </location>
</feature>
<dbReference type="GO" id="GO:0000132">
    <property type="term" value="P:establishment of mitotic spindle orientation"/>
    <property type="evidence" value="ECO:0007669"/>
    <property type="project" value="TreeGrafter"/>
</dbReference>
<comment type="caution">
    <text evidence="10">The sequence shown here is derived from an EMBL/GenBank/DDBJ whole genome shotgun (WGS) entry which is preliminary data.</text>
</comment>
<keyword evidence="11" id="KW-1185">Reference proteome</keyword>
<feature type="compositionally biased region" description="Low complexity" evidence="7">
    <location>
        <begin position="634"/>
        <end position="666"/>
    </location>
</feature>
<evidence type="ECO:0000256" key="4">
    <source>
        <dbReference type="ARBA" id="ARBA00022701"/>
    </source>
</evidence>
<organism evidence="10 11">
    <name type="scientific">Paramarasmius palmivorus</name>
    <dbReference type="NCBI Taxonomy" id="297713"/>
    <lineage>
        <taxon>Eukaryota</taxon>
        <taxon>Fungi</taxon>
        <taxon>Dikarya</taxon>
        <taxon>Basidiomycota</taxon>
        <taxon>Agaricomycotina</taxon>
        <taxon>Agaricomycetes</taxon>
        <taxon>Agaricomycetidae</taxon>
        <taxon>Agaricales</taxon>
        <taxon>Marasmiineae</taxon>
        <taxon>Marasmiaceae</taxon>
        <taxon>Paramarasmius</taxon>
    </lineage>
</organism>
<dbReference type="InterPro" id="IPR019495">
    <property type="entry name" value="EXOSC1_C"/>
</dbReference>
<keyword evidence="5" id="KW-0175">Coiled coil</keyword>
<keyword evidence="3" id="KW-0963">Cytoplasm</keyword>
<evidence type="ECO:0000256" key="5">
    <source>
        <dbReference type="ARBA" id="ARBA00023054"/>
    </source>
</evidence>
<feature type="compositionally biased region" description="Polar residues" evidence="7">
    <location>
        <begin position="460"/>
        <end position="476"/>
    </location>
</feature>
<dbReference type="AlphaFoldDB" id="A0AAW0E0R8"/>
<dbReference type="Pfam" id="PF04880">
    <property type="entry name" value="NUDE_C"/>
    <property type="match status" value="1"/>
</dbReference>
<dbReference type="Proteomes" id="UP001383192">
    <property type="component" value="Unassembled WGS sequence"/>
</dbReference>